<evidence type="ECO:0000313" key="2">
    <source>
        <dbReference type="Proteomes" id="UP000288388"/>
    </source>
</evidence>
<evidence type="ECO:0000313" key="1">
    <source>
        <dbReference type="EMBL" id="RVU93489.1"/>
    </source>
</evidence>
<proteinExistence type="predicted"/>
<dbReference type="RefSeq" id="WP_048717904.1">
    <property type="nucleotide sequence ID" value="NZ_CP034169.1"/>
</dbReference>
<organism evidence="1 2">
    <name type="scientific">Enterococcus avium</name>
    <name type="common">Streptococcus avium</name>
    <dbReference type="NCBI Taxonomy" id="33945"/>
    <lineage>
        <taxon>Bacteria</taxon>
        <taxon>Bacillati</taxon>
        <taxon>Bacillota</taxon>
        <taxon>Bacilli</taxon>
        <taxon>Lactobacillales</taxon>
        <taxon>Enterococcaceae</taxon>
        <taxon>Enterococcus</taxon>
    </lineage>
</organism>
<reference evidence="1 2" key="1">
    <citation type="submission" date="2018-12" db="EMBL/GenBank/DDBJ databases">
        <title>A novel vanA-carrying plasmid in a clinical isolate of Enterococcus avium.</title>
        <authorList>
            <person name="Bernasconi O.J."/>
            <person name="Luzzaro F."/>
            <person name="Endimiani A."/>
        </authorList>
    </citation>
    <scope>NUCLEOTIDE SEQUENCE [LARGE SCALE GENOMIC DNA]</scope>
    <source>
        <strain evidence="1 2">LC0559/18</strain>
    </source>
</reference>
<dbReference type="AlphaFoldDB" id="A0A437UIW2"/>
<sequence>MKIQSQGETRMTLEEYFGKKCAESIKSLYELALKSDAPDRETLATLLREEADKQAKDTVCITLLRIAECIESMEVSE</sequence>
<name>A0A437UIW2_ENTAV</name>
<comment type="caution">
    <text evidence="1">The sequence shown here is derived from an EMBL/GenBank/DDBJ whole genome shotgun (WGS) entry which is preliminary data.</text>
</comment>
<accession>A0A437UIW2</accession>
<dbReference type="Proteomes" id="UP000288388">
    <property type="component" value="Unassembled WGS sequence"/>
</dbReference>
<dbReference type="GeneID" id="69569489"/>
<dbReference type="EMBL" id="RYZS01000001">
    <property type="protein sequence ID" value="RVU93489.1"/>
    <property type="molecule type" value="Genomic_DNA"/>
</dbReference>
<protein>
    <submittedName>
        <fullName evidence="1">Uncharacterized protein</fullName>
    </submittedName>
</protein>
<gene>
    <name evidence="1" type="ORF">EK398_00670</name>
</gene>